<protein>
    <recommendedName>
        <fullName evidence="8">Sulfatase N-terminal domain-containing protein</fullName>
    </recommendedName>
</protein>
<sequence length="517" mass="58980">MYYSTSTALQYLFLSLLLHPSIELQPNVLLIVVDDLRPALGVYGDKNAYTPNIDKLAQKSFVFTNAFAQQALCAPSRNSFLTSRRPDSLHLYDFYSYWRDTVGNFTTLPQHFKENGYFTYSIGKVFHPGISSNFTDDAKYSWSKTPFHPSTEKYKEAKVCPTKKGLARNLLCPVVVENQPGGTLPDLESLNAALDFLKYRTNITDLPYFLAVGFHKPHVPLRFPISYLDYHPLDNIKLPKNCYRPPMLPTVAWNPWTDVRHRDDIAALNISFPFGTMPDSTTQKIIQNYNAATTYIDDLIGQLLQKVDDNTITILIGDHGWSMGEHGEFSKFSNFDIATRVPFIIHIPRLSYSEIISNELVELVDLFPTLVDLTQISGSLEICSKSGTNSKLCTEGRSLVPLMISSLHKKKSKGKNAVFTQYPRPGAYPTIKPNSDKPKLNEIKIMGYSIRTSRYRYTEWVNFNHTSFLPNWTNAVAKELYDHLIDPNENLNLIGRPEMKYVTDLLRKELILGWRYA</sequence>
<dbReference type="InterPro" id="IPR000917">
    <property type="entry name" value="Sulfatase_N"/>
</dbReference>
<dbReference type="GO" id="GO:0046872">
    <property type="term" value="F:metal ion binding"/>
    <property type="evidence" value="ECO:0007669"/>
    <property type="project" value="UniProtKB-KW"/>
</dbReference>
<dbReference type="Gene3D" id="3.40.720.10">
    <property type="entry name" value="Alkaline Phosphatase, subunit A"/>
    <property type="match status" value="1"/>
</dbReference>
<evidence type="ECO:0000313" key="9">
    <source>
        <dbReference type="EMBL" id="KAF2880328.1"/>
    </source>
</evidence>
<evidence type="ECO:0000313" key="10">
    <source>
        <dbReference type="Proteomes" id="UP000801492"/>
    </source>
</evidence>
<name>A0A8K0C4X3_IGNLU</name>
<evidence type="ECO:0000256" key="7">
    <source>
        <dbReference type="SAM" id="SignalP"/>
    </source>
</evidence>
<evidence type="ECO:0000256" key="1">
    <source>
        <dbReference type="ARBA" id="ARBA00001913"/>
    </source>
</evidence>
<dbReference type="PANTHER" id="PTHR45953:SF1">
    <property type="entry name" value="IDURONATE 2-SULFATASE"/>
    <property type="match status" value="1"/>
</dbReference>
<comment type="similarity">
    <text evidence="2">Belongs to the sulfatase family.</text>
</comment>
<dbReference type="SUPFAM" id="SSF53649">
    <property type="entry name" value="Alkaline phosphatase-like"/>
    <property type="match status" value="1"/>
</dbReference>
<evidence type="ECO:0000256" key="6">
    <source>
        <dbReference type="ARBA" id="ARBA00022837"/>
    </source>
</evidence>
<dbReference type="InterPro" id="IPR024607">
    <property type="entry name" value="Sulfatase_CS"/>
</dbReference>
<comment type="caution">
    <text evidence="9">The sequence shown here is derived from an EMBL/GenBank/DDBJ whole genome shotgun (WGS) entry which is preliminary data.</text>
</comment>
<dbReference type="Pfam" id="PF00884">
    <property type="entry name" value="Sulfatase"/>
    <property type="match status" value="1"/>
</dbReference>
<evidence type="ECO:0000256" key="2">
    <source>
        <dbReference type="ARBA" id="ARBA00008779"/>
    </source>
</evidence>
<evidence type="ECO:0000256" key="4">
    <source>
        <dbReference type="ARBA" id="ARBA00022729"/>
    </source>
</evidence>
<dbReference type="PANTHER" id="PTHR45953">
    <property type="entry name" value="IDURONATE 2-SULFATASE"/>
    <property type="match status" value="1"/>
</dbReference>
<feature type="domain" description="Sulfatase N-terminal" evidence="8">
    <location>
        <begin position="26"/>
        <end position="376"/>
    </location>
</feature>
<dbReference type="EMBL" id="VTPC01090983">
    <property type="protein sequence ID" value="KAF2880328.1"/>
    <property type="molecule type" value="Genomic_DNA"/>
</dbReference>
<keyword evidence="3" id="KW-0479">Metal-binding</keyword>
<keyword evidence="5" id="KW-0378">Hydrolase</keyword>
<gene>
    <name evidence="9" type="ORF">ILUMI_25841</name>
</gene>
<dbReference type="InterPro" id="IPR035874">
    <property type="entry name" value="IDS"/>
</dbReference>
<dbReference type="GO" id="GO:0004423">
    <property type="term" value="F:iduronate-2-sulfatase activity"/>
    <property type="evidence" value="ECO:0007669"/>
    <property type="project" value="InterPro"/>
</dbReference>
<proteinExistence type="inferred from homology"/>
<keyword evidence="4 7" id="KW-0732">Signal</keyword>
<reference evidence="9" key="1">
    <citation type="submission" date="2019-08" db="EMBL/GenBank/DDBJ databases">
        <title>The genome of the North American firefly Photinus pyralis.</title>
        <authorList>
            <consortium name="Photinus pyralis genome working group"/>
            <person name="Fallon T.R."/>
            <person name="Sander Lower S.E."/>
            <person name="Weng J.-K."/>
        </authorList>
    </citation>
    <scope>NUCLEOTIDE SEQUENCE</scope>
    <source>
        <strain evidence="9">TRF0915ILg1</strain>
        <tissue evidence="9">Whole body</tissue>
    </source>
</reference>
<dbReference type="PROSITE" id="PS00149">
    <property type="entry name" value="SULFATASE_2"/>
    <property type="match status" value="1"/>
</dbReference>
<dbReference type="CDD" id="cd16030">
    <property type="entry name" value="iduronate-2-sulfatase"/>
    <property type="match status" value="1"/>
</dbReference>
<organism evidence="9 10">
    <name type="scientific">Ignelater luminosus</name>
    <name type="common">Cucubano</name>
    <name type="synonym">Pyrophorus luminosus</name>
    <dbReference type="NCBI Taxonomy" id="2038154"/>
    <lineage>
        <taxon>Eukaryota</taxon>
        <taxon>Metazoa</taxon>
        <taxon>Ecdysozoa</taxon>
        <taxon>Arthropoda</taxon>
        <taxon>Hexapoda</taxon>
        <taxon>Insecta</taxon>
        <taxon>Pterygota</taxon>
        <taxon>Neoptera</taxon>
        <taxon>Endopterygota</taxon>
        <taxon>Coleoptera</taxon>
        <taxon>Polyphaga</taxon>
        <taxon>Elateriformia</taxon>
        <taxon>Elateroidea</taxon>
        <taxon>Elateridae</taxon>
        <taxon>Agrypninae</taxon>
        <taxon>Pyrophorini</taxon>
        <taxon>Ignelater</taxon>
    </lineage>
</organism>
<dbReference type="Proteomes" id="UP000801492">
    <property type="component" value="Unassembled WGS sequence"/>
</dbReference>
<evidence type="ECO:0000259" key="8">
    <source>
        <dbReference type="Pfam" id="PF00884"/>
    </source>
</evidence>
<keyword evidence="10" id="KW-1185">Reference proteome</keyword>
<evidence type="ECO:0000256" key="3">
    <source>
        <dbReference type="ARBA" id="ARBA00022723"/>
    </source>
</evidence>
<dbReference type="InterPro" id="IPR017850">
    <property type="entry name" value="Alkaline_phosphatase_core_sf"/>
</dbReference>
<accession>A0A8K0C4X3</accession>
<evidence type="ECO:0000256" key="5">
    <source>
        <dbReference type="ARBA" id="ARBA00022801"/>
    </source>
</evidence>
<dbReference type="OrthoDB" id="96314at2759"/>
<feature type="chain" id="PRO_5035431252" description="Sulfatase N-terminal domain-containing protein" evidence="7">
    <location>
        <begin position="24"/>
        <end position="517"/>
    </location>
</feature>
<keyword evidence="6" id="KW-0106">Calcium</keyword>
<dbReference type="GO" id="GO:0005737">
    <property type="term" value="C:cytoplasm"/>
    <property type="evidence" value="ECO:0007669"/>
    <property type="project" value="TreeGrafter"/>
</dbReference>
<dbReference type="AlphaFoldDB" id="A0A8K0C4X3"/>
<comment type="cofactor">
    <cofactor evidence="1">
        <name>Ca(2+)</name>
        <dbReference type="ChEBI" id="CHEBI:29108"/>
    </cofactor>
</comment>
<feature type="signal peptide" evidence="7">
    <location>
        <begin position="1"/>
        <end position="23"/>
    </location>
</feature>